<dbReference type="EMBL" id="PFFQ01000041">
    <property type="protein sequence ID" value="PIW16035.1"/>
    <property type="molecule type" value="Genomic_DNA"/>
</dbReference>
<dbReference type="Gene3D" id="3.40.50.1820">
    <property type="entry name" value="alpha/beta hydrolase"/>
    <property type="match status" value="1"/>
</dbReference>
<dbReference type="PRINTS" id="PR00862">
    <property type="entry name" value="PROLIGOPTASE"/>
</dbReference>
<dbReference type="PANTHER" id="PTHR42776">
    <property type="entry name" value="SERINE PEPTIDASE S9 FAMILY MEMBER"/>
    <property type="match status" value="1"/>
</dbReference>
<sequence>MKMTPPPLIPRKVLFGNPEHTSPQISPDGTRIAYLAPQNGILNVWVRSLKGGDEHVVTQDTERGIRLFFWAQDSRHVLYLQDKGGNENWRLYGIDLITAEIKDYTPFENVQAQVLQRDKHFPDELLIALNRNNPQLHDVYHLRLSSGALELRAENPGNFIGWVADAQFEIRAAVAANSDGSMQLLCRKNNQSDWEAHLDWPMEDSLTSNPSHFSQDGQFLYLLESRNANTARLVKYQPETHQEEILAEDPEYDIVQLMVHPDTYEVQALAYARALQEWQVLDPEVTSDFEFLSKFRPGEWSMINRDDANQTWLIRYNRAQGPVEFYAYDRARQEPSFLFVHQPALNDYTLAAMEPFSIMARDGLKLEGYISWPPGMPRENLPMVLNVHGGPWWRDVWGYHPEAQWLANRGYACLQLNYRGSTGYGKRFLNAGDREWGGKMHTDLLDAVEWAVSQGVARDKIAIYGGSYGGYAALVGATFTPDVFACAIDMVGPSSLITLIRSFPPYWAAMLDNFKKRVGDPDQEEEFLKSRSPLFKVDAIQIPMMIAQGANDPRVTVQEAEQIVAAMQEKKIPHEYLLFEDEGHGLAKPENRLKFYAAMEAFLATCLGGRSEDTQT</sequence>
<dbReference type="InterPro" id="IPR011042">
    <property type="entry name" value="6-blade_b-propeller_TolB-like"/>
</dbReference>
<dbReference type="SUPFAM" id="SSF53474">
    <property type="entry name" value="alpha/beta-Hydrolases"/>
    <property type="match status" value="1"/>
</dbReference>
<dbReference type="PANTHER" id="PTHR42776:SF27">
    <property type="entry name" value="DIPEPTIDYL PEPTIDASE FAMILY MEMBER 6"/>
    <property type="match status" value="1"/>
</dbReference>
<dbReference type="GO" id="GO:0004252">
    <property type="term" value="F:serine-type endopeptidase activity"/>
    <property type="evidence" value="ECO:0007669"/>
    <property type="project" value="InterPro"/>
</dbReference>
<evidence type="ECO:0000313" key="3">
    <source>
        <dbReference type="EMBL" id="PIW16035.1"/>
    </source>
</evidence>
<gene>
    <name evidence="3" type="ORF">COW36_15090</name>
</gene>
<dbReference type="AlphaFoldDB" id="A0A2M7G2T6"/>
<reference evidence="3 4" key="1">
    <citation type="submission" date="2017-09" db="EMBL/GenBank/DDBJ databases">
        <title>Depth-based differentiation of microbial function through sediment-hosted aquifers and enrichment of novel symbionts in the deep terrestrial subsurface.</title>
        <authorList>
            <person name="Probst A.J."/>
            <person name="Ladd B."/>
            <person name="Jarett J.K."/>
            <person name="Geller-Mcgrath D.E."/>
            <person name="Sieber C.M."/>
            <person name="Emerson J.B."/>
            <person name="Anantharaman K."/>
            <person name="Thomas B.C."/>
            <person name="Malmstrom R."/>
            <person name="Stieglmeier M."/>
            <person name="Klingl A."/>
            <person name="Woyke T."/>
            <person name="Ryan C.M."/>
            <person name="Banfield J.F."/>
        </authorList>
    </citation>
    <scope>NUCLEOTIDE SEQUENCE [LARGE SCALE GENOMIC DNA]</scope>
    <source>
        <strain evidence="3">CG17_big_fil_post_rev_8_21_14_2_50_48_46</strain>
    </source>
</reference>
<dbReference type="Pfam" id="PF00326">
    <property type="entry name" value="Peptidase_S9"/>
    <property type="match status" value="1"/>
</dbReference>
<evidence type="ECO:0000259" key="2">
    <source>
        <dbReference type="Pfam" id="PF00326"/>
    </source>
</evidence>
<proteinExistence type="predicted"/>
<evidence type="ECO:0000256" key="1">
    <source>
        <dbReference type="ARBA" id="ARBA00022801"/>
    </source>
</evidence>
<dbReference type="InterPro" id="IPR001375">
    <property type="entry name" value="Peptidase_S9_cat"/>
</dbReference>
<accession>A0A2M7G2T6</accession>
<keyword evidence="1" id="KW-0378">Hydrolase</keyword>
<dbReference type="GO" id="GO:0006508">
    <property type="term" value="P:proteolysis"/>
    <property type="evidence" value="ECO:0007669"/>
    <property type="project" value="InterPro"/>
</dbReference>
<evidence type="ECO:0000313" key="4">
    <source>
        <dbReference type="Proteomes" id="UP000231019"/>
    </source>
</evidence>
<dbReference type="InterPro" id="IPR002470">
    <property type="entry name" value="Peptidase_S9A"/>
</dbReference>
<dbReference type="Proteomes" id="UP000231019">
    <property type="component" value="Unassembled WGS sequence"/>
</dbReference>
<dbReference type="SUPFAM" id="SSF82171">
    <property type="entry name" value="DPP6 N-terminal domain-like"/>
    <property type="match status" value="1"/>
</dbReference>
<feature type="domain" description="Peptidase S9 prolyl oligopeptidase catalytic" evidence="2">
    <location>
        <begin position="399"/>
        <end position="609"/>
    </location>
</feature>
<protein>
    <submittedName>
        <fullName evidence="3">S9 family peptidase</fullName>
    </submittedName>
</protein>
<dbReference type="Gene3D" id="2.120.10.30">
    <property type="entry name" value="TolB, C-terminal domain"/>
    <property type="match status" value="1"/>
</dbReference>
<name>A0A2M7G2T6_9BACT</name>
<organism evidence="3 4">
    <name type="scientific">bacterium (Candidatus Blackallbacteria) CG17_big_fil_post_rev_8_21_14_2_50_48_46</name>
    <dbReference type="NCBI Taxonomy" id="2014261"/>
    <lineage>
        <taxon>Bacteria</taxon>
        <taxon>Candidatus Blackallbacteria</taxon>
    </lineage>
</organism>
<comment type="caution">
    <text evidence="3">The sequence shown here is derived from an EMBL/GenBank/DDBJ whole genome shotgun (WGS) entry which is preliminary data.</text>
</comment>
<dbReference type="InterPro" id="IPR029058">
    <property type="entry name" value="AB_hydrolase_fold"/>
</dbReference>